<dbReference type="OrthoDB" id="3215033at2"/>
<accession>A0A2M8WTW1</accession>
<evidence type="ECO:0000313" key="1">
    <source>
        <dbReference type="EMBL" id="PJI94381.1"/>
    </source>
</evidence>
<reference evidence="1 2" key="1">
    <citation type="submission" date="2017-11" db="EMBL/GenBank/DDBJ databases">
        <title>Genomic Encyclopedia of Archaeal and Bacterial Type Strains, Phase II (KMG-II): From Individual Species to Whole Genera.</title>
        <authorList>
            <person name="Goeker M."/>
        </authorList>
    </citation>
    <scope>NUCLEOTIDE SEQUENCE [LARGE SCALE GENOMIC DNA]</scope>
    <source>
        <strain evidence="1 2">DSM 22413</strain>
    </source>
</reference>
<name>A0A2M8WTW1_9MICO</name>
<evidence type="ECO:0008006" key="3">
    <source>
        <dbReference type="Google" id="ProtNLM"/>
    </source>
</evidence>
<dbReference type="Pfam" id="PF11248">
    <property type="entry name" value="DUF3046"/>
    <property type="match status" value="1"/>
</dbReference>
<dbReference type="AlphaFoldDB" id="A0A2M8WTW1"/>
<gene>
    <name evidence="1" type="ORF">CLV34_0217</name>
</gene>
<organism evidence="1 2">
    <name type="scientific">Luteimicrobium subarcticum</name>
    <dbReference type="NCBI Taxonomy" id="620910"/>
    <lineage>
        <taxon>Bacteria</taxon>
        <taxon>Bacillati</taxon>
        <taxon>Actinomycetota</taxon>
        <taxon>Actinomycetes</taxon>
        <taxon>Micrococcales</taxon>
        <taxon>Luteimicrobium</taxon>
    </lineage>
</organism>
<dbReference type="Proteomes" id="UP000231586">
    <property type="component" value="Unassembled WGS sequence"/>
</dbReference>
<dbReference type="InterPro" id="IPR021408">
    <property type="entry name" value="DUF3046"/>
</dbReference>
<sequence length="76" mass="8505">MRYSEFWSLVDDVYGEGYGRTLVGTQVLTELGSRTAQAALDAGVEPRTVWHALCDAMDVPDSARWGSDRYRQAPPR</sequence>
<comment type="caution">
    <text evidence="1">The sequence shown here is derived from an EMBL/GenBank/DDBJ whole genome shotgun (WGS) entry which is preliminary data.</text>
</comment>
<protein>
    <recommendedName>
        <fullName evidence="3">DUF3046 family protein</fullName>
    </recommendedName>
</protein>
<dbReference type="EMBL" id="PGTZ01000006">
    <property type="protein sequence ID" value="PJI94381.1"/>
    <property type="molecule type" value="Genomic_DNA"/>
</dbReference>
<proteinExistence type="predicted"/>
<keyword evidence="2" id="KW-1185">Reference proteome</keyword>
<evidence type="ECO:0000313" key="2">
    <source>
        <dbReference type="Proteomes" id="UP000231586"/>
    </source>
</evidence>
<dbReference type="RefSeq" id="WP_100348432.1">
    <property type="nucleotide sequence ID" value="NZ_PGTZ01000006.1"/>
</dbReference>